<dbReference type="Gramene" id="KQK95206">
    <property type="protein sequence ID" value="KQK95206"/>
    <property type="gene ID" value="SETIT_027232mg"/>
</dbReference>
<dbReference type="EnsemblPlants" id="KQK95206">
    <property type="protein sequence ID" value="KQK95206"/>
    <property type="gene ID" value="SETIT_027232mg"/>
</dbReference>
<keyword evidence="2" id="KW-1185">Reference proteome</keyword>
<protein>
    <submittedName>
        <fullName evidence="1">Uncharacterized protein</fullName>
    </submittedName>
</protein>
<dbReference type="AlphaFoldDB" id="K3ZKX6"/>
<evidence type="ECO:0000313" key="1">
    <source>
        <dbReference type="EnsemblPlants" id="KQK95206"/>
    </source>
</evidence>
<dbReference type="Proteomes" id="UP000004995">
    <property type="component" value="Unassembled WGS sequence"/>
</dbReference>
<evidence type="ECO:0000313" key="2">
    <source>
        <dbReference type="Proteomes" id="UP000004995"/>
    </source>
</evidence>
<reference evidence="2" key="1">
    <citation type="journal article" date="2012" name="Nat. Biotechnol.">
        <title>Reference genome sequence of the model plant Setaria.</title>
        <authorList>
            <person name="Bennetzen J.L."/>
            <person name="Schmutz J."/>
            <person name="Wang H."/>
            <person name="Percifield R."/>
            <person name="Hawkins J."/>
            <person name="Pontaroli A.C."/>
            <person name="Estep M."/>
            <person name="Feng L."/>
            <person name="Vaughn J.N."/>
            <person name="Grimwood J."/>
            <person name="Jenkins J."/>
            <person name="Barry K."/>
            <person name="Lindquist E."/>
            <person name="Hellsten U."/>
            <person name="Deshpande S."/>
            <person name="Wang X."/>
            <person name="Wu X."/>
            <person name="Mitros T."/>
            <person name="Triplett J."/>
            <person name="Yang X."/>
            <person name="Ye C.Y."/>
            <person name="Mauro-Herrera M."/>
            <person name="Wang L."/>
            <person name="Li P."/>
            <person name="Sharma M."/>
            <person name="Sharma R."/>
            <person name="Ronald P.C."/>
            <person name="Panaud O."/>
            <person name="Kellogg E.A."/>
            <person name="Brutnell T.P."/>
            <person name="Doust A.N."/>
            <person name="Tuskan G.A."/>
            <person name="Rokhsar D."/>
            <person name="Devos K.M."/>
        </authorList>
    </citation>
    <scope>NUCLEOTIDE SEQUENCE [LARGE SCALE GENOMIC DNA]</scope>
    <source>
        <strain evidence="2">cv. Yugu1</strain>
    </source>
</reference>
<organism evidence="1 2">
    <name type="scientific">Setaria italica</name>
    <name type="common">Foxtail millet</name>
    <name type="synonym">Panicum italicum</name>
    <dbReference type="NCBI Taxonomy" id="4555"/>
    <lineage>
        <taxon>Eukaryota</taxon>
        <taxon>Viridiplantae</taxon>
        <taxon>Streptophyta</taxon>
        <taxon>Embryophyta</taxon>
        <taxon>Tracheophyta</taxon>
        <taxon>Spermatophyta</taxon>
        <taxon>Magnoliopsida</taxon>
        <taxon>Liliopsida</taxon>
        <taxon>Poales</taxon>
        <taxon>Poaceae</taxon>
        <taxon>PACMAD clade</taxon>
        <taxon>Panicoideae</taxon>
        <taxon>Panicodae</taxon>
        <taxon>Paniceae</taxon>
        <taxon>Cenchrinae</taxon>
        <taxon>Setaria</taxon>
    </lineage>
</organism>
<dbReference type="EMBL" id="AGNK02005100">
    <property type="status" value="NOT_ANNOTATED_CDS"/>
    <property type="molecule type" value="Genomic_DNA"/>
</dbReference>
<dbReference type="HOGENOM" id="CLU_3000079_0_0_1"/>
<dbReference type="InParanoid" id="K3ZKX6"/>
<reference evidence="1" key="2">
    <citation type="submission" date="2018-08" db="UniProtKB">
        <authorList>
            <consortium name="EnsemblPlants"/>
        </authorList>
    </citation>
    <scope>IDENTIFICATION</scope>
    <source>
        <strain evidence="1">Yugu1</strain>
    </source>
</reference>
<accession>K3ZKX6</accession>
<proteinExistence type="predicted"/>
<name>K3ZKX6_SETIT</name>
<sequence length="57" mass="6636">MAVETVLVIGLHTVLGIGKKLNTLERHSWIKILTSQVLNQEIKLSQPRNLLWKLFWQ</sequence>